<keyword evidence="1" id="KW-0472">Membrane</keyword>
<keyword evidence="3" id="KW-1185">Reference proteome</keyword>
<evidence type="ECO:0000256" key="1">
    <source>
        <dbReference type="SAM" id="Phobius"/>
    </source>
</evidence>
<feature type="transmembrane region" description="Helical" evidence="1">
    <location>
        <begin position="100"/>
        <end position="119"/>
    </location>
</feature>
<accession>A0A9P7YGR2</accession>
<reference evidence="2" key="1">
    <citation type="journal article" date="2021" name="IMA Fungus">
        <title>Genomic characterization of three marine fungi, including Emericellopsis atlantica sp. nov. with signatures of a generalist lifestyle and marine biomass degradation.</title>
        <authorList>
            <person name="Hagestad O.C."/>
            <person name="Hou L."/>
            <person name="Andersen J.H."/>
            <person name="Hansen E.H."/>
            <person name="Altermark B."/>
            <person name="Li C."/>
            <person name="Kuhnert E."/>
            <person name="Cox R.J."/>
            <person name="Crous P.W."/>
            <person name="Spatafora J.W."/>
            <person name="Lail K."/>
            <person name="Amirebrahimi M."/>
            <person name="Lipzen A."/>
            <person name="Pangilinan J."/>
            <person name="Andreopoulos W."/>
            <person name="Hayes R.D."/>
            <person name="Ng V."/>
            <person name="Grigoriev I.V."/>
            <person name="Jackson S.A."/>
            <person name="Sutton T.D.S."/>
            <person name="Dobson A.D.W."/>
            <person name="Rama T."/>
        </authorList>
    </citation>
    <scope>NUCLEOTIDE SEQUENCE</scope>
    <source>
        <strain evidence="2">TRa018bII</strain>
    </source>
</reference>
<dbReference type="EMBL" id="MU251515">
    <property type="protein sequence ID" value="KAG9233111.1"/>
    <property type="molecule type" value="Genomic_DNA"/>
</dbReference>
<gene>
    <name evidence="2" type="ORF">BJ875DRAFT_58242</name>
</gene>
<sequence>MSRIWVKTLASTQRLLVNDLQANYNSIYCAGNVTNINCIRFPYSQKPKPEPKAMRIDSPVFPVPLARRSFGPLLALTPLPLAQHFYACARVFPPRRPLSLHAPLLALALALAPLAQYLFRSTRYFWLRGRPEDCYQTTTGYEFTYESEREDEGRQREYFGYAILQRRRVRGRKNDKGLGDSLHPTLG</sequence>
<keyword evidence="1" id="KW-1133">Transmembrane helix</keyword>
<dbReference type="AlphaFoldDB" id="A0A9P7YGR2"/>
<keyword evidence="1" id="KW-0812">Transmembrane</keyword>
<organism evidence="2 3">
    <name type="scientific">Amylocarpus encephaloides</name>
    <dbReference type="NCBI Taxonomy" id="45428"/>
    <lineage>
        <taxon>Eukaryota</taxon>
        <taxon>Fungi</taxon>
        <taxon>Dikarya</taxon>
        <taxon>Ascomycota</taxon>
        <taxon>Pezizomycotina</taxon>
        <taxon>Leotiomycetes</taxon>
        <taxon>Helotiales</taxon>
        <taxon>Helotiales incertae sedis</taxon>
        <taxon>Amylocarpus</taxon>
    </lineage>
</organism>
<protein>
    <submittedName>
        <fullName evidence="2">Uncharacterized protein</fullName>
    </submittedName>
</protein>
<evidence type="ECO:0000313" key="3">
    <source>
        <dbReference type="Proteomes" id="UP000824998"/>
    </source>
</evidence>
<name>A0A9P7YGR2_9HELO</name>
<evidence type="ECO:0000313" key="2">
    <source>
        <dbReference type="EMBL" id="KAG9233111.1"/>
    </source>
</evidence>
<dbReference type="Proteomes" id="UP000824998">
    <property type="component" value="Unassembled WGS sequence"/>
</dbReference>
<comment type="caution">
    <text evidence="2">The sequence shown here is derived from an EMBL/GenBank/DDBJ whole genome shotgun (WGS) entry which is preliminary data.</text>
</comment>
<proteinExistence type="predicted"/>